<evidence type="ECO:0000256" key="8">
    <source>
        <dbReference type="ARBA" id="ARBA00023277"/>
    </source>
</evidence>
<dbReference type="SUPFAM" id="SSF51445">
    <property type="entry name" value="(Trans)glycosidases"/>
    <property type="match status" value="1"/>
</dbReference>
<keyword evidence="9 14" id="KW-0326">Glycosidase</keyword>
<evidence type="ECO:0000256" key="9">
    <source>
        <dbReference type="ARBA" id="ARBA00023295"/>
    </source>
</evidence>
<dbReference type="InterPro" id="IPR006047">
    <property type="entry name" value="GH13_cat_dom"/>
</dbReference>
<dbReference type="RefSeq" id="WP_235164668.1">
    <property type="nucleotide sequence ID" value="NZ_CP098805.1"/>
</dbReference>
<evidence type="ECO:0000256" key="7">
    <source>
        <dbReference type="ARBA" id="ARBA00022801"/>
    </source>
</evidence>
<evidence type="ECO:0000256" key="12">
    <source>
        <dbReference type="ARBA" id="ARBA00034013"/>
    </source>
</evidence>
<dbReference type="SUPFAM" id="SSF81296">
    <property type="entry name" value="E set domains"/>
    <property type="match status" value="1"/>
</dbReference>
<comment type="similarity">
    <text evidence="3 14">Belongs to the glycosyl hydrolase 13 family.</text>
</comment>
<proteinExistence type="inferred from homology"/>
<dbReference type="SMART" id="SM00642">
    <property type="entry name" value="Aamy"/>
    <property type="match status" value="1"/>
</dbReference>
<dbReference type="EC" id="3.2.1.141" evidence="4 13"/>
<accession>A0ABY4XNU0</accession>
<evidence type="ECO:0000256" key="5">
    <source>
        <dbReference type="ARBA" id="ARBA00015938"/>
    </source>
</evidence>
<evidence type="ECO:0000259" key="15">
    <source>
        <dbReference type="SMART" id="SM00642"/>
    </source>
</evidence>
<dbReference type="PANTHER" id="PTHR43651">
    <property type="entry name" value="1,4-ALPHA-GLUCAN-BRANCHING ENZYME"/>
    <property type="match status" value="1"/>
</dbReference>
<comment type="subcellular location">
    <subcellularLocation>
        <location evidence="1">Cytoplasm</location>
    </subcellularLocation>
</comment>
<comment type="catalytic activity">
    <reaction evidence="12 14">
        <text>hydrolysis of (1-&gt;4)-alpha-D-glucosidic linkage in 4-alpha-D-[(1-&gt;4)-alpha-D-glucanosyl]n trehalose to yield trehalose and (1-&gt;4)-alpha-D-glucan.</text>
        <dbReference type="EC" id="3.2.1.141"/>
    </reaction>
</comment>
<evidence type="ECO:0000256" key="2">
    <source>
        <dbReference type="ARBA" id="ARBA00005199"/>
    </source>
</evidence>
<sequence length="611" mass="69782">MIDNEKLIPGVRFNEFGEAQVVVWAPELEEIALLLENTQEQRPLKKQEMGYWLLRTDALKPGDLYQFVVKDKPQPDPASLWQPQGVHGPSAAYDVRNFKWTDKDLPQLALKDYIIYELHTGTFTEEGTFAAMESKLDYLVELGINAIEIMPVSQFAGARNWGYDGVLPYCVQDSYGGPEALQHLVNACHKKGIAVILDVVYNHIGPEGNVLPQYGPYFTDKYNTPWGDALNFDSPWCDGVREYFVENVLMWFRDFHIDALRMDAVHAIKDMSPVHILQEMRTHVDELAQQTGKSHYLIVEMDLNDTRYIKPIANGGYGMDGQWIDEFHHALRVSSGQQRSGYYSDFEPITSLAKSYKDAYVYDGGFSEHRKRKFGVKADGHSGEQFVVFSQNHDHVGNRMLGERTSQLVSFEMQKLLAGAVFVSPYLPMLFMGEEYSESNPFQYFVSHTDPELAEAVRKGRKREFAAFHLDGEAPDPMSEETFNNSKLQWSLPEEGQHKTMLQFYKELIRLRKSQPALTSNDREALEVEPNTVNETITLRRWTSEQQIVAVLNFSKTVREMWLPEQGSGWKKLIASSDQVWNGLGNVTDPPADRLIMLPPESFAIFTDSVF</sequence>
<evidence type="ECO:0000256" key="11">
    <source>
        <dbReference type="ARBA" id="ARBA00033284"/>
    </source>
</evidence>
<dbReference type="InterPro" id="IPR013783">
    <property type="entry name" value="Ig-like_fold"/>
</dbReference>
<evidence type="ECO:0000313" key="17">
    <source>
        <dbReference type="Proteomes" id="UP001055420"/>
    </source>
</evidence>
<dbReference type="PIRSF" id="PIRSF006337">
    <property type="entry name" value="Trehalose_TreZ"/>
    <property type="match status" value="1"/>
</dbReference>
<organism evidence="16 17">
    <name type="scientific">Dyadobacter chenhuakuii</name>
    <dbReference type="NCBI Taxonomy" id="2909339"/>
    <lineage>
        <taxon>Bacteria</taxon>
        <taxon>Pseudomonadati</taxon>
        <taxon>Bacteroidota</taxon>
        <taxon>Cytophagia</taxon>
        <taxon>Cytophagales</taxon>
        <taxon>Spirosomataceae</taxon>
        <taxon>Dyadobacter</taxon>
    </lineage>
</organism>
<dbReference type="NCBIfam" id="TIGR02402">
    <property type="entry name" value="trehalose_TreZ"/>
    <property type="match status" value="1"/>
</dbReference>
<dbReference type="Gene3D" id="1.10.10.760">
    <property type="entry name" value="E-set domains of sugar-utilizing enzymes"/>
    <property type="match status" value="1"/>
</dbReference>
<comment type="pathway">
    <text evidence="2 14">Glycan biosynthesis; trehalose biosynthesis.</text>
</comment>
<gene>
    <name evidence="16" type="primary">treZ</name>
    <name evidence="16" type="ORF">NFI80_05090</name>
</gene>
<evidence type="ECO:0000256" key="14">
    <source>
        <dbReference type="PIRNR" id="PIRNR006337"/>
    </source>
</evidence>
<dbReference type="InterPro" id="IPR014756">
    <property type="entry name" value="Ig_E-set"/>
</dbReference>
<reference evidence="16" key="1">
    <citation type="submission" date="2022-06" db="EMBL/GenBank/DDBJ databases">
        <title>Novel species in genus Dyadobacter.</title>
        <authorList>
            <person name="Ma C."/>
        </authorList>
    </citation>
    <scope>NUCLEOTIDE SEQUENCE</scope>
    <source>
        <strain evidence="16">CY22</strain>
    </source>
</reference>
<dbReference type="Proteomes" id="UP001055420">
    <property type="component" value="Chromosome"/>
</dbReference>
<name>A0ABY4XNU0_9BACT</name>
<dbReference type="EMBL" id="CP098805">
    <property type="protein sequence ID" value="USJ32114.1"/>
    <property type="molecule type" value="Genomic_DNA"/>
</dbReference>
<dbReference type="Gene3D" id="2.60.40.10">
    <property type="entry name" value="Immunoglobulins"/>
    <property type="match status" value="1"/>
</dbReference>
<keyword evidence="8" id="KW-0119">Carbohydrate metabolism</keyword>
<keyword evidence="7 14" id="KW-0378">Hydrolase</keyword>
<evidence type="ECO:0000256" key="10">
    <source>
        <dbReference type="ARBA" id="ARBA00032057"/>
    </source>
</evidence>
<dbReference type="CDD" id="cd02853">
    <property type="entry name" value="E_set_MTHase_like_N"/>
    <property type="match status" value="1"/>
</dbReference>
<evidence type="ECO:0000313" key="16">
    <source>
        <dbReference type="EMBL" id="USJ32114.1"/>
    </source>
</evidence>
<evidence type="ECO:0000256" key="1">
    <source>
        <dbReference type="ARBA" id="ARBA00004496"/>
    </source>
</evidence>
<feature type="domain" description="Glycosyl hydrolase family 13 catalytic" evidence="15">
    <location>
        <begin position="95"/>
        <end position="512"/>
    </location>
</feature>
<evidence type="ECO:0000256" key="13">
    <source>
        <dbReference type="NCBIfam" id="TIGR02402"/>
    </source>
</evidence>
<dbReference type="Gene3D" id="3.20.20.80">
    <property type="entry name" value="Glycosidases"/>
    <property type="match status" value="1"/>
</dbReference>
<protein>
    <recommendedName>
        <fullName evidence="5 13">Malto-oligosyltrehalose trehalohydrolase</fullName>
        <shortName evidence="14">MTHase</shortName>
        <ecNumber evidence="4 13">3.2.1.141</ecNumber>
    </recommendedName>
    <alternativeName>
        <fullName evidence="11 14">4-alpha-D-((1-&gt;4)-alpha-D-glucano)trehalose trehalohydrolase</fullName>
    </alternativeName>
    <alternativeName>
        <fullName evidence="10 14">Maltooligosyl trehalose trehalohydrolase</fullName>
    </alternativeName>
</protein>
<dbReference type="Pfam" id="PF00128">
    <property type="entry name" value="Alpha-amylase"/>
    <property type="match status" value="1"/>
</dbReference>
<dbReference type="InterPro" id="IPR017853">
    <property type="entry name" value="GH"/>
</dbReference>
<dbReference type="PANTHER" id="PTHR43651:SF11">
    <property type="entry name" value="MALTO-OLIGOSYLTREHALOSE TREHALOHYDROLASE"/>
    <property type="match status" value="1"/>
</dbReference>
<evidence type="ECO:0000256" key="6">
    <source>
        <dbReference type="ARBA" id="ARBA00022490"/>
    </source>
</evidence>
<keyword evidence="6" id="KW-0963">Cytoplasm</keyword>
<dbReference type="CDD" id="cd11325">
    <property type="entry name" value="AmyAc_GTHase"/>
    <property type="match status" value="1"/>
</dbReference>
<evidence type="ECO:0000256" key="4">
    <source>
        <dbReference type="ARBA" id="ARBA00012268"/>
    </source>
</evidence>
<evidence type="ECO:0000256" key="3">
    <source>
        <dbReference type="ARBA" id="ARBA00008061"/>
    </source>
</evidence>
<dbReference type="InterPro" id="IPR012768">
    <property type="entry name" value="Trehalose_TreZ"/>
</dbReference>
<keyword evidence="17" id="KW-1185">Reference proteome</keyword>
<dbReference type="InterPro" id="IPR044901">
    <property type="entry name" value="Trehalose_TreZ_E-set_sf"/>
</dbReference>